<protein>
    <recommendedName>
        <fullName evidence="3">Protein kinase domain-containing protein</fullName>
    </recommendedName>
</protein>
<keyword evidence="2" id="KW-1185">Reference proteome</keyword>
<sequence>MPPADLRVNSTLKIEFTPARASKAARQSLTAVVSHAFAPFTMSSVLRVSLRPSQSVGDVSAPSEAILKLYDRRCMANIRGMYDETKPHDASKELAYRQYLDDARKAKDAACDFDDPLFFEERDVSDGEFEGYIEHQCRQMFDAECSTYRHLLELQGQLIPRLHGTVEYIPPPMIANNGTEIVMDPIPGILVEYIPSITLRNLVQTWRTLDPPLSLDILCSVADSATAVIERISDYSVLNEDVRLDNMLVRQPLFTGNAASNNASMENLVPNPCVLIDLAQCRLRREDETDEDWRAVKWSQDEAGAIGFVLAGLINKHLGEGVWTYQRSMRYYRPLEESDEANTR</sequence>
<proteinExistence type="predicted"/>
<evidence type="ECO:0000313" key="1">
    <source>
        <dbReference type="EMBL" id="RDB18493.1"/>
    </source>
</evidence>
<dbReference type="EMBL" id="LUEZ02000101">
    <property type="protein sequence ID" value="RDB18493.1"/>
    <property type="molecule type" value="Genomic_DNA"/>
</dbReference>
<evidence type="ECO:0008006" key="3">
    <source>
        <dbReference type="Google" id="ProtNLM"/>
    </source>
</evidence>
<comment type="caution">
    <text evidence="1">The sequence shown here is derived from an EMBL/GenBank/DDBJ whole genome shotgun (WGS) entry which is preliminary data.</text>
</comment>
<dbReference type="InParanoid" id="A0A369JFL0"/>
<dbReference type="OrthoDB" id="3269050at2759"/>
<dbReference type="STRING" id="39966.A0A369JFL0"/>
<evidence type="ECO:0000313" key="2">
    <source>
        <dbReference type="Proteomes" id="UP000076154"/>
    </source>
</evidence>
<dbReference type="AlphaFoldDB" id="A0A369JFL0"/>
<name>A0A369JFL0_HYPMA</name>
<gene>
    <name evidence="1" type="ORF">Hypma_000331</name>
</gene>
<reference evidence="1" key="1">
    <citation type="submission" date="2018-04" db="EMBL/GenBank/DDBJ databases">
        <title>Whole genome sequencing of Hypsizygus marmoreus.</title>
        <authorList>
            <person name="Choi I.-G."/>
            <person name="Min B."/>
            <person name="Kim J.-G."/>
            <person name="Kim S."/>
            <person name="Oh Y.-L."/>
            <person name="Kong W.-S."/>
            <person name="Park H."/>
            <person name="Jeong J."/>
            <person name="Song E.-S."/>
        </authorList>
    </citation>
    <scope>NUCLEOTIDE SEQUENCE [LARGE SCALE GENOMIC DNA]</scope>
    <source>
        <strain evidence="1">51987-8</strain>
    </source>
</reference>
<organism evidence="1 2">
    <name type="scientific">Hypsizygus marmoreus</name>
    <name type="common">White beech mushroom</name>
    <name type="synonym">Agaricus marmoreus</name>
    <dbReference type="NCBI Taxonomy" id="39966"/>
    <lineage>
        <taxon>Eukaryota</taxon>
        <taxon>Fungi</taxon>
        <taxon>Dikarya</taxon>
        <taxon>Basidiomycota</taxon>
        <taxon>Agaricomycotina</taxon>
        <taxon>Agaricomycetes</taxon>
        <taxon>Agaricomycetidae</taxon>
        <taxon>Agaricales</taxon>
        <taxon>Tricholomatineae</taxon>
        <taxon>Lyophyllaceae</taxon>
        <taxon>Hypsizygus</taxon>
    </lineage>
</organism>
<dbReference type="Proteomes" id="UP000076154">
    <property type="component" value="Unassembled WGS sequence"/>
</dbReference>
<accession>A0A369JFL0</accession>